<name>A0A1S3B957_CUCME</name>
<organism evidence="7 8">
    <name type="scientific">Cucumis melo</name>
    <name type="common">Muskmelon</name>
    <dbReference type="NCBI Taxonomy" id="3656"/>
    <lineage>
        <taxon>Eukaryota</taxon>
        <taxon>Viridiplantae</taxon>
        <taxon>Streptophyta</taxon>
        <taxon>Embryophyta</taxon>
        <taxon>Tracheophyta</taxon>
        <taxon>Spermatophyta</taxon>
        <taxon>Magnoliopsida</taxon>
        <taxon>eudicotyledons</taxon>
        <taxon>Gunneridae</taxon>
        <taxon>Pentapetalae</taxon>
        <taxon>rosids</taxon>
        <taxon>fabids</taxon>
        <taxon>Cucurbitales</taxon>
        <taxon>Cucurbitaceae</taxon>
        <taxon>Benincaseae</taxon>
        <taxon>Cucumis</taxon>
    </lineage>
</organism>
<keyword evidence="2 3" id="KW-0326">Glycosidase</keyword>
<accession>A0A1S3B957</accession>
<sequence>MPHIHKFIPSHIYSLLLLTAAVLSVFSPVLAGESSPATSDIRGGYWLSWLAQDFPPSAISTSHFTHLFYAFLEPNNVTFELTITPNDDQWMRNFTSTIHAVDSQIKTILSIGGDGSSVPIFSAMAATQTTRSSFIASTISTARLYGFDGLDLDWEFPNSTDDMSHLSLLFQEWRQAIEIESPSNTGRPPLGLSAAVLYASSFQSPPRSYPADAITKYVDFVSPMCFDYFGKWTPSATGSHAQLFDKTSNLSTSYGVNSWIEAGVPAEKLVMGLPVYGRTWLLKTACDHGIGAPAEGVGPGNEGVMIYSDVLDFNSANGATVVFDTESVSTYSFAGTTWIGYDGPSSIDAKVKFAKAHGLRGYFFWALGYEKNWTIAETAQNAWMYG</sequence>
<keyword evidence="5" id="KW-0732">Signal</keyword>
<proteinExistence type="inferred from homology"/>
<dbReference type="InterPro" id="IPR017853">
    <property type="entry name" value="GH"/>
</dbReference>
<evidence type="ECO:0000256" key="2">
    <source>
        <dbReference type="ARBA" id="ARBA00023295"/>
    </source>
</evidence>
<evidence type="ECO:0000256" key="1">
    <source>
        <dbReference type="ARBA" id="ARBA00022801"/>
    </source>
</evidence>
<dbReference type="eggNOG" id="KOG2806">
    <property type="taxonomic scope" value="Eukaryota"/>
</dbReference>
<dbReference type="SMART" id="SM00636">
    <property type="entry name" value="Glyco_18"/>
    <property type="match status" value="1"/>
</dbReference>
<evidence type="ECO:0000256" key="3">
    <source>
        <dbReference type="RuleBase" id="RU000489"/>
    </source>
</evidence>
<dbReference type="CDD" id="cd02879">
    <property type="entry name" value="GH18_plant_chitinase_class_V"/>
    <property type="match status" value="1"/>
</dbReference>
<dbReference type="PROSITE" id="PS51910">
    <property type="entry name" value="GH18_2"/>
    <property type="match status" value="1"/>
</dbReference>
<dbReference type="PROSITE" id="PS01095">
    <property type="entry name" value="GH18_1"/>
    <property type="match status" value="1"/>
</dbReference>
<dbReference type="KEGG" id="cmo:103487373"/>
<evidence type="ECO:0000313" key="8">
    <source>
        <dbReference type="RefSeq" id="XP_008443885.2"/>
    </source>
</evidence>
<dbReference type="PANTHER" id="PTHR11177">
    <property type="entry name" value="CHITINASE"/>
    <property type="match status" value="1"/>
</dbReference>
<dbReference type="GeneID" id="103487373"/>
<dbReference type="PANTHER" id="PTHR11177:SF368">
    <property type="entry name" value="GH18 DOMAIN-CONTAINING PROTEIN"/>
    <property type="match status" value="1"/>
</dbReference>
<dbReference type="AlphaFoldDB" id="A0A1S3B957"/>
<dbReference type="Gene3D" id="3.20.20.80">
    <property type="entry name" value="Glycosidases"/>
    <property type="match status" value="1"/>
</dbReference>
<feature type="signal peptide" evidence="5">
    <location>
        <begin position="1"/>
        <end position="31"/>
    </location>
</feature>
<evidence type="ECO:0000259" key="6">
    <source>
        <dbReference type="PROSITE" id="PS51910"/>
    </source>
</evidence>
<reference evidence="7" key="1">
    <citation type="submission" date="2025-05" db="UniProtKB">
        <authorList>
            <consortium name="RefSeq"/>
        </authorList>
    </citation>
    <scope>NUCLEOTIDE SEQUENCE [LARGE SCALE GENOMIC DNA]</scope>
</reference>
<dbReference type="InterPro" id="IPR011583">
    <property type="entry name" value="Chitinase_II/V-like_cat"/>
</dbReference>
<dbReference type="InParanoid" id="A0A1S3B957"/>
<dbReference type="GO" id="GO:0008061">
    <property type="term" value="F:chitin binding"/>
    <property type="evidence" value="ECO:0007669"/>
    <property type="project" value="InterPro"/>
</dbReference>
<dbReference type="InterPro" id="IPR001579">
    <property type="entry name" value="Glyco_hydro_18_chit_AS"/>
</dbReference>
<dbReference type="InterPro" id="IPR050314">
    <property type="entry name" value="Glycosyl_Hydrlase_18"/>
</dbReference>
<reference evidence="8" key="2">
    <citation type="submission" date="2025-08" db="UniProtKB">
        <authorList>
            <consortium name="RefSeq"/>
        </authorList>
    </citation>
    <scope>IDENTIFICATION</scope>
    <source>
        <tissue evidence="8">Stem</tissue>
    </source>
</reference>
<comment type="similarity">
    <text evidence="4">Belongs to the glycosyl hydrolase 18 family.</text>
</comment>
<dbReference type="GO" id="GO:0004568">
    <property type="term" value="F:chitinase activity"/>
    <property type="evidence" value="ECO:0007669"/>
    <property type="project" value="TreeGrafter"/>
</dbReference>
<keyword evidence="1 3" id="KW-0378">Hydrolase</keyword>
<dbReference type="Gene3D" id="3.10.50.10">
    <property type="match status" value="1"/>
</dbReference>
<dbReference type="GO" id="GO:0005975">
    <property type="term" value="P:carbohydrate metabolic process"/>
    <property type="evidence" value="ECO:0007669"/>
    <property type="project" value="InterPro"/>
</dbReference>
<dbReference type="InterPro" id="IPR001223">
    <property type="entry name" value="Glyco_hydro18_cat"/>
</dbReference>
<dbReference type="RefSeq" id="XP_008443885.2">
    <property type="nucleotide sequence ID" value="XM_008445663.3"/>
</dbReference>
<gene>
    <name evidence="8" type="primary">LOC103487373</name>
</gene>
<feature type="domain" description="GH18" evidence="6">
    <location>
        <begin position="40"/>
        <end position="386"/>
    </location>
</feature>
<dbReference type="GO" id="GO:0005576">
    <property type="term" value="C:extracellular region"/>
    <property type="evidence" value="ECO:0007669"/>
    <property type="project" value="TreeGrafter"/>
</dbReference>
<dbReference type="Pfam" id="PF00704">
    <property type="entry name" value="Glyco_hydro_18"/>
    <property type="match status" value="1"/>
</dbReference>
<dbReference type="InterPro" id="IPR029070">
    <property type="entry name" value="Chitinase_insertion_sf"/>
</dbReference>
<evidence type="ECO:0000256" key="5">
    <source>
        <dbReference type="SAM" id="SignalP"/>
    </source>
</evidence>
<evidence type="ECO:0000256" key="4">
    <source>
        <dbReference type="RuleBase" id="RU004453"/>
    </source>
</evidence>
<keyword evidence="7" id="KW-1185">Reference proteome</keyword>
<dbReference type="SUPFAM" id="SSF51445">
    <property type="entry name" value="(Trans)glycosidases"/>
    <property type="match status" value="1"/>
</dbReference>
<protein>
    <submittedName>
        <fullName evidence="8">Class V chitinase CHIT5-like isoform X1</fullName>
    </submittedName>
</protein>
<evidence type="ECO:0000313" key="7">
    <source>
        <dbReference type="Proteomes" id="UP001652600"/>
    </source>
</evidence>
<dbReference type="SUPFAM" id="SSF54556">
    <property type="entry name" value="Chitinase insertion domain"/>
    <property type="match status" value="1"/>
</dbReference>
<dbReference type="Proteomes" id="UP001652600">
    <property type="component" value="Chromosome 2"/>
</dbReference>
<dbReference type="GO" id="GO:0006032">
    <property type="term" value="P:chitin catabolic process"/>
    <property type="evidence" value="ECO:0007669"/>
    <property type="project" value="TreeGrafter"/>
</dbReference>
<feature type="chain" id="PRO_5046375395" evidence="5">
    <location>
        <begin position="32"/>
        <end position="386"/>
    </location>
</feature>